<proteinExistence type="inferred from homology"/>
<protein>
    <submittedName>
        <fullName evidence="2">Uncharacterized protein</fullName>
    </submittedName>
</protein>
<dbReference type="GO" id="GO:0043386">
    <property type="term" value="P:mycotoxin biosynthetic process"/>
    <property type="evidence" value="ECO:0007669"/>
    <property type="project" value="InterPro"/>
</dbReference>
<dbReference type="EMBL" id="JAAMPI010000039">
    <property type="protein sequence ID" value="KAF4637013.1"/>
    <property type="molecule type" value="Genomic_DNA"/>
</dbReference>
<dbReference type="AlphaFoldDB" id="A0A8H4RWT2"/>
<sequence>MDHDQVSSQTPFLDGKVERYSSESEYERIPRAKRSWLKRNPKQIVLNFLLIVTSPARGNLEYVRMEMDTAGDHRNKYMGFTETADEAWTELMSRNNIRLTEEDLKAINQTSVSLGGGGYLGMLSVYHELHCVKMIRWAFNKVRYLDRWSEQDVIDLPVHIDHCLDIVRQSIQCRADTTIITYWWTDKSRVPETDFYGEHECINWDMFEAWADQHTVDIYVPGELNHPKYAEAAVRRGRMHSFFHDLIAAFLTTPAHFAHFSPADEVDEVQLQ</sequence>
<organism evidence="2 3">
    <name type="scientific">Cudoniella acicularis</name>
    <dbReference type="NCBI Taxonomy" id="354080"/>
    <lineage>
        <taxon>Eukaryota</taxon>
        <taxon>Fungi</taxon>
        <taxon>Dikarya</taxon>
        <taxon>Ascomycota</taxon>
        <taxon>Pezizomycotina</taxon>
        <taxon>Leotiomycetes</taxon>
        <taxon>Helotiales</taxon>
        <taxon>Tricladiaceae</taxon>
        <taxon>Cudoniella</taxon>
    </lineage>
</organism>
<evidence type="ECO:0000256" key="1">
    <source>
        <dbReference type="ARBA" id="ARBA00035112"/>
    </source>
</evidence>
<keyword evidence="3" id="KW-1185">Reference proteome</keyword>
<evidence type="ECO:0000313" key="3">
    <source>
        <dbReference type="Proteomes" id="UP000566819"/>
    </source>
</evidence>
<dbReference type="OrthoDB" id="3687641at2759"/>
<evidence type="ECO:0000313" key="2">
    <source>
        <dbReference type="EMBL" id="KAF4637013.1"/>
    </source>
</evidence>
<dbReference type="Proteomes" id="UP000566819">
    <property type="component" value="Unassembled WGS sequence"/>
</dbReference>
<reference evidence="2 3" key="1">
    <citation type="submission" date="2020-03" db="EMBL/GenBank/DDBJ databases">
        <title>Draft Genome Sequence of Cudoniella acicularis.</title>
        <authorList>
            <person name="Buettner E."/>
            <person name="Kellner H."/>
        </authorList>
    </citation>
    <scope>NUCLEOTIDE SEQUENCE [LARGE SCALE GENOMIC DNA]</scope>
    <source>
        <strain evidence="2 3">DSM 108380</strain>
    </source>
</reference>
<name>A0A8H4RWT2_9HELO</name>
<dbReference type="PANTHER" id="PTHR33365">
    <property type="entry name" value="YALI0B05434P"/>
    <property type="match status" value="1"/>
</dbReference>
<comment type="similarity">
    <text evidence="1">Belongs to the ustYa family.</text>
</comment>
<gene>
    <name evidence="2" type="ORF">G7Y89_g1076</name>
</gene>
<comment type="caution">
    <text evidence="2">The sequence shown here is derived from an EMBL/GenBank/DDBJ whole genome shotgun (WGS) entry which is preliminary data.</text>
</comment>
<dbReference type="Pfam" id="PF11807">
    <property type="entry name" value="UstYa"/>
    <property type="match status" value="1"/>
</dbReference>
<dbReference type="InterPro" id="IPR021765">
    <property type="entry name" value="UstYa-like"/>
</dbReference>
<accession>A0A8H4RWT2</accession>
<dbReference type="PANTHER" id="PTHR33365:SF7">
    <property type="entry name" value="TAT PATHWAY SIGNAL SEQUENCE"/>
    <property type="match status" value="1"/>
</dbReference>